<gene>
    <name evidence="1" type="ORF">QTN89_29250</name>
</gene>
<name>A0ABT7PTW3_9BACT</name>
<reference evidence="1 2" key="1">
    <citation type="submission" date="2023-06" db="EMBL/GenBank/DDBJ databases">
        <title>Roseiconus lacunae JC819 isolated from Gulf of Mannar region, Tamil Nadu.</title>
        <authorList>
            <person name="Pk S."/>
            <person name="Ch S."/>
            <person name="Ch V.R."/>
        </authorList>
    </citation>
    <scope>NUCLEOTIDE SEQUENCE [LARGE SCALE GENOMIC DNA]</scope>
    <source>
        <strain evidence="1 2">JC819</strain>
    </source>
</reference>
<evidence type="ECO:0000313" key="2">
    <source>
        <dbReference type="Proteomes" id="UP001239462"/>
    </source>
</evidence>
<sequence length="139" mass="15582">MPKSDELLALLPNGVASYEPLDFSWEGVKEAFVFTSAFNETSYALWVSKFVQHVETGVAAEITVDTEEHPELAYLVINIYGDEKIDIHVAWCQDDDAFGNLNAWLGSRLLKRMVDLESPRTAGVIRVEDPSAFFPDDLD</sequence>
<evidence type="ECO:0000313" key="1">
    <source>
        <dbReference type="EMBL" id="MDM4019576.1"/>
    </source>
</evidence>
<accession>A0ABT7PTW3</accession>
<keyword evidence="2" id="KW-1185">Reference proteome</keyword>
<comment type="caution">
    <text evidence="1">The sequence shown here is derived from an EMBL/GenBank/DDBJ whole genome shotgun (WGS) entry which is preliminary data.</text>
</comment>
<dbReference type="Proteomes" id="UP001239462">
    <property type="component" value="Unassembled WGS sequence"/>
</dbReference>
<organism evidence="1 2">
    <name type="scientific">Roseiconus lacunae</name>
    <dbReference type="NCBI Taxonomy" id="2605694"/>
    <lineage>
        <taxon>Bacteria</taxon>
        <taxon>Pseudomonadati</taxon>
        <taxon>Planctomycetota</taxon>
        <taxon>Planctomycetia</taxon>
        <taxon>Pirellulales</taxon>
        <taxon>Pirellulaceae</taxon>
        <taxon>Roseiconus</taxon>
    </lineage>
</organism>
<dbReference type="RefSeq" id="WP_289167698.1">
    <property type="nucleotide sequence ID" value="NZ_JASZZN010000172.1"/>
</dbReference>
<proteinExistence type="predicted"/>
<dbReference type="EMBL" id="JASZZN010000172">
    <property type="protein sequence ID" value="MDM4019576.1"/>
    <property type="molecule type" value="Genomic_DNA"/>
</dbReference>
<protein>
    <submittedName>
        <fullName evidence="1">Uncharacterized protein</fullName>
    </submittedName>
</protein>